<accession>A0A224XGX0</accession>
<keyword evidence="6" id="KW-1015">Disulfide bond</keyword>
<dbReference type="SUPFAM" id="SSF50630">
    <property type="entry name" value="Acid proteases"/>
    <property type="match status" value="1"/>
</dbReference>
<feature type="signal peptide" evidence="8">
    <location>
        <begin position="1"/>
        <end position="19"/>
    </location>
</feature>
<evidence type="ECO:0000256" key="7">
    <source>
        <dbReference type="RuleBase" id="RU000454"/>
    </source>
</evidence>
<dbReference type="PROSITE" id="PS51767">
    <property type="entry name" value="PEPTIDASE_A1"/>
    <property type="match status" value="1"/>
</dbReference>
<evidence type="ECO:0000256" key="3">
    <source>
        <dbReference type="ARBA" id="ARBA00022750"/>
    </source>
</evidence>
<feature type="domain" description="Peptidase A1" evidence="9">
    <location>
        <begin position="71"/>
        <end position="293"/>
    </location>
</feature>
<evidence type="ECO:0000256" key="8">
    <source>
        <dbReference type="SAM" id="SignalP"/>
    </source>
</evidence>
<dbReference type="FunFam" id="2.40.70.10:FF:000115">
    <property type="entry name" value="Lysosomal aspartic protease"/>
    <property type="match status" value="1"/>
</dbReference>
<dbReference type="PROSITE" id="PS00141">
    <property type="entry name" value="ASP_PROTEASE"/>
    <property type="match status" value="2"/>
</dbReference>
<proteinExistence type="inferred from homology"/>
<dbReference type="InterPro" id="IPR001969">
    <property type="entry name" value="Aspartic_peptidase_AS"/>
</dbReference>
<dbReference type="PANTHER" id="PTHR47966:SF51">
    <property type="entry name" value="BETA-SITE APP-CLEAVING ENZYME, ISOFORM A-RELATED"/>
    <property type="match status" value="1"/>
</dbReference>
<dbReference type="PANTHER" id="PTHR47966">
    <property type="entry name" value="BETA-SITE APP-CLEAVING ENZYME, ISOFORM A-RELATED"/>
    <property type="match status" value="1"/>
</dbReference>
<protein>
    <submittedName>
        <fullName evidence="10">Putative cathepsin d</fullName>
    </submittedName>
</protein>
<feature type="disulfide bond" evidence="6">
    <location>
        <begin position="102"/>
        <end position="108"/>
    </location>
</feature>
<evidence type="ECO:0000313" key="10">
    <source>
        <dbReference type="EMBL" id="JAW11746.1"/>
    </source>
</evidence>
<dbReference type="GO" id="GO:0006508">
    <property type="term" value="P:proteolysis"/>
    <property type="evidence" value="ECO:0007669"/>
    <property type="project" value="UniProtKB-KW"/>
</dbReference>
<evidence type="ECO:0000259" key="9">
    <source>
        <dbReference type="PROSITE" id="PS51767"/>
    </source>
</evidence>
<name>A0A224XGX0_9HEMI</name>
<keyword evidence="2 7" id="KW-0645">Protease</keyword>
<sequence>MKLSLLILFFIGAFVSNNGNLRVPLHKIYTEPRDFHEFVETVTLSQSSLQRYLLLKKSGKEALKNNLNAEYYGEISLGTPPQKFSVVFDTGSSDLWVPSSSCYFSLACWNHKTYRSSRSSTYHNDGRSVKLGYGTGDVEGLLSRDTLTIGSLKVVNQTFGEMTSESKIPFREAKFDGILGLAYPSISSYHVQTPVYNMVHQGLLDRPVFSFYLNRNESAPVGGEIMFGGIDEDLVKNETLRPIPVNEQKYWQFRMDGINTLKGSNWCKNGCNAIADTGTSLIVGPAKEVFFYT</sequence>
<dbReference type="AlphaFoldDB" id="A0A224XGX0"/>
<feature type="active site" evidence="5">
    <location>
        <position position="276"/>
    </location>
</feature>
<keyword evidence="8" id="KW-0732">Signal</keyword>
<dbReference type="GO" id="GO:0004190">
    <property type="term" value="F:aspartic-type endopeptidase activity"/>
    <property type="evidence" value="ECO:0007669"/>
    <property type="project" value="UniProtKB-KW"/>
</dbReference>
<evidence type="ECO:0000256" key="2">
    <source>
        <dbReference type="ARBA" id="ARBA00022670"/>
    </source>
</evidence>
<dbReference type="EMBL" id="GFTR01004680">
    <property type="protein sequence ID" value="JAW11746.1"/>
    <property type="molecule type" value="Transcribed_RNA"/>
</dbReference>
<dbReference type="InterPro" id="IPR033121">
    <property type="entry name" value="PEPTIDASE_A1"/>
</dbReference>
<evidence type="ECO:0000256" key="5">
    <source>
        <dbReference type="PIRSR" id="PIRSR601461-1"/>
    </source>
</evidence>
<dbReference type="PRINTS" id="PR00792">
    <property type="entry name" value="PEPSIN"/>
</dbReference>
<dbReference type="InterPro" id="IPR001461">
    <property type="entry name" value="Aspartic_peptidase_A1"/>
</dbReference>
<organism evidence="10">
    <name type="scientific">Panstrongylus lignarius</name>
    <dbReference type="NCBI Taxonomy" id="156445"/>
    <lineage>
        <taxon>Eukaryota</taxon>
        <taxon>Metazoa</taxon>
        <taxon>Ecdysozoa</taxon>
        <taxon>Arthropoda</taxon>
        <taxon>Hexapoda</taxon>
        <taxon>Insecta</taxon>
        <taxon>Pterygota</taxon>
        <taxon>Neoptera</taxon>
        <taxon>Paraneoptera</taxon>
        <taxon>Hemiptera</taxon>
        <taxon>Heteroptera</taxon>
        <taxon>Panheteroptera</taxon>
        <taxon>Cimicomorpha</taxon>
        <taxon>Reduviidae</taxon>
        <taxon>Triatominae</taxon>
        <taxon>Panstrongylus</taxon>
    </lineage>
</organism>
<keyword evidence="4 7" id="KW-0378">Hydrolase</keyword>
<comment type="similarity">
    <text evidence="1 7">Belongs to the peptidase A1 family.</text>
</comment>
<feature type="active site" evidence="5">
    <location>
        <position position="89"/>
    </location>
</feature>
<dbReference type="Pfam" id="PF00026">
    <property type="entry name" value="Asp"/>
    <property type="match status" value="1"/>
</dbReference>
<keyword evidence="3 7" id="KW-0064">Aspartyl protease</keyword>
<dbReference type="Gene3D" id="2.40.70.10">
    <property type="entry name" value="Acid Proteases"/>
    <property type="match status" value="2"/>
</dbReference>
<feature type="disulfide bond" evidence="6">
    <location>
        <begin position="267"/>
        <end position="271"/>
    </location>
</feature>
<evidence type="ECO:0000256" key="6">
    <source>
        <dbReference type="PIRSR" id="PIRSR601461-2"/>
    </source>
</evidence>
<reference evidence="10" key="1">
    <citation type="journal article" date="2018" name="PLoS Negl. Trop. Dis.">
        <title>An insight into the salivary gland and fat body transcriptome of Panstrongylus lignarius (Hemiptera: Heteroptera), the main vector of Chagas disease in Peru.</title>
        <authorList>
            <person name="Nevoa J.C."/>
            <person name="Mendes M.T."/>
            <person name="da Silva M.V."/>
            <person name="Soares S.C."/>
            <person name="Oliveira C.J.F."/>
            <person name="Ribeiro J.M.C."/>
        </authorList>
    </citation>
    <scope>NUCLEOTIDE SEQUENCE</scope>
</reference>
<evidence type="ECO:0000256" key="1">
    <source>
        <dbReference type="ARBA" id="ARBA00007447"/>
    </source>
</evidence>
<feature type="chain" id="PRO_5012058775" evidence="8">
    <location>
        <begin position="20"/>
        <end position="293"/>
    </location>
</feature>
<evidence type="ECO:0000256" key="4">
    <source>
        <dbReference type="ARBA" id="ARBA00022801"/>
    </source>
</evidence>
<dbReference type="InterPro" id="IPR021109">
    <property type="entry name" value="Peptidase_aspartic_dom_sf"/>
</dbReference>